<dbReference type="EMBL" id="UYRU01069693">
    <property type="protein sequence ID" value="VDN18934.1"/>
    <property type="molecule type" value="Genomic_DNA"/>
</dbReference>
<name>A0A3P7LQ42_DIBLA</name>
<organism evidence="1 2">
    <name type="scientific">Dibothriocephalus latus</name>
    <name type="common">Fish tapeworm</name>
    <name type="synonym">Diphyllobothrium latum</name>
    <dbReference type="NCBI Taxonomy" id="60516"/>
    <lineage>
        <taxon>Eukaryota</taxon>
        <taxon>Metazoa</taxon>
        <taxon>Spiralia</taxon>
        <taxon>Lophotrochozoa</taxon>
        <taxon>Platyhelminthes</taxon>
        <taxon>Cestoda</taxon>
        <taxon>Eucestoda</taxon>
        <taxon>Diphyllobothriidea</taxon>
        <taxon>Diphyllobothriidae</taxon>
        <taxon>Dibothriocephalus</taxon>
    </lineage>
</organism>
<keyword evidence="2" id="KW-1185">Reference proteome</keyword>
<dbReference type="OrthoDB" id="265717at2759"/>
<dbReference type="AlphaFoldDB" id="A0A3P7LQ42"/>
<accession>A0A3P7LQ42</accession>
<dbReference type="Proteomes" id="UP000281553">
    <property type="component" value="Unassembled WGS sequence"/>
</dbReference>
<reference evidence="1 2" key="1">
    <citation type="submission" date="2018-11" db="EMBL/GenBank/DDBJ databases">
        <authorList>
            <consortium name="Pathogen Informatics"/>
        </authorList>
    </citation>
    <scope>NUCLEOTIDE SEQUENCE [LARGE SCALE GENOMIC DNA]</scope>
</reference>
<evidence type="ECO:0000313" key="1">
    <source>
        <dbReference type="EMBL" id="VDN18934.1"/>
    </source>
</evidence>
<gene>
    <name evidence="1" type="ORF">DILT_LOCUS13300</name>
</gene>
<protein>
    <submittedName>
        <fullName evidence="1">Uncharacterized protein</fullName>
    </submittedName>
</protein>
<proteinExistence type="predicted"/>
<sequence>MELYKACVAADQDAKLNPYFCLFFRHQDSVLMVYLCRIIISNCKDRELGRHSRSVSSDC</sequence>
<evidence type="ECO:0000313" key="2">
    <source>
        <dbReference type="Proteomes" id="UP000281553"/>
    </source>
</evidence>